<gene>
    <name evidence="2" type="ordered locus">BN6_34700</name>
</gene>
<dbReference type="InterPro" id="IPR020051">
    <property type="entry name" value="SagB-type_dehydrogenase"/>
</dbReference>
<evidence type="ECO:0000313" key="2">
    <source>
        <dbReference type="EMBL" id="CCH30768.1"/>
    </source>
</evidence>
<dbReference type="PANTHER" id="PTHR43745">
    <property type="entry name" value="NITROREDUCTASE MJ1384-RELATED"/>
    <property type="match status" value="1"/>
</dbReference>
<dbReference type="GO" id="GO:0016491">
    <property type="term" value="F:oxidoreductase activity"/>
    <property type="evidence" value="ECO:0007669"/>
    <property type="project" value="InterPro"/>
</dbReference>
<dbReference type="BioCyc" id="SESP1179773:BN6_RS16810-MONOMER"/>
<dbReference type="OrthoDB" id="3723182at2"/>
<organism evidence="2 3">
    <name type="scientific">Saccharothrix espanaensis (strain ATCC 51144 / DSM 44229 / JCM 9112 / NBRC 15066 / NRRL 15764)</name>
    <dbReference type="NCBI Taxonomy" id="1179773"/>
    <lineage>
        <taxon>Bacteria</taxon>
        <taxon>Bacillati</taxon>
        <taxon>Actinomycetota</taxon>
        <taxon>Actinomycetes</taxon>
        <taxon>Pseudonocardiales</taxon>
        <taxon>Pseudonocardiaceae</taxon>
        <taxon>Saccharothrix</taxon>
    </lineage>
</organism>
<reference evidence="2 3" key="1">
    <citation type="journal article" date="2012" name="BMC Genomics">
        <title>Complete genome sequence of Saccharothrix espanaensis DSM 44229T and comparison to the other completely sequenced Pseudonocardiaceae.</title>
        <authorList>
            <person name="Strobel T."/>
            <person name="Al-Dilaimi A."/>
            <person name="Blom J."/>
            <person name="Gessner A."/>
            <person name="Kalinowski J."/>
            <person name="Luzhetska M."/>
            <person name="Puhler A."/>
            <person name="Szczepanowski R."/>
            <person name="Bechthold A."/>
            <person name="Ruckert C."/>
        </authorList>
    </citation>
    <scope>NUCLEOTIDE SEQUENCE [LARGE SCALE GENOMIC DNA]</scope>
    <source>
        <strain evidence="3">ATCC 51144 / DSM 44229 / JCM 9112 / NBRC 15066 / NRRL 15764</strain>
    </source>
</reference>
<dbReference type="SUPFAM" id="SSF55469">
    <property type="entry name" value="FMN-dependent nitroreductase-like"/>
    <property type="match status" value="1"/>
</dbReference>
<evidence type="ECO:0000313" key="3">
    <source>
        <dbReference type="Proteomes" id="UP000006281"/>
    </source>
</evidence>
<accession>K0K2I4</accession>
<evidence type="ECO:0000259" key="1">
    <source>
        <dbReference type="Pfam" id="PF00881"/>
    </source>
</evidence>
<dbReference type="PATRIC" id="fig|1179773.3.peg.3473"/>
<dbReference type="KEGG" id="sesp:BN6_34700"/>
<dbReference type="Gene3D" id="3.40.109.10">
    <property type="entry name" value="NADH Oxidase"/>
    <property type="match status" value="1"/>
</dbReference>
<feature type="domain" description="Nitroreductase" evidence="1">
    <location>
        <begin position="174"/>
        <end position="356"/>
    </location>
</feature>
<dbReference type="InterPro" id="IPR052544">
    <property type="entry name" value="Bacteriocin_Proc_Enz"/>
</dbReference>
<dbReference type="NCBIfam" id="TIGR03605">
    <property type="entry name" value="antibiot_sagB"/>
    <property type="match status" value="1"/>
</dbReference>
<name>K0K2I4_SACES</name>
<dbReference type="HOGENOM" id="CLU_059362_0_2_11"/>
<keyword evidence="3" id="KW-1185">Reference proteome</keyword>
<dbReference type="eggNOG" id="COG0778">
    <property type="taxonomic scope" value="Bacteria"/>
</dbReference>
<dbReference type="EMBL" id="HE804045">
    <property type="protein sequence ID" value="CCH30768.1"/>
    <property type="molecule type" value="Genomic_DNA"/>
</dbReference>
<sequence length="388" mass="41629">MRLRRASCLTCYWHDGEFVVHPYPGGTPTALHPAAAEILAAFDTWVEPAKAAEGLDHLHPDTVAEAAQVLHEAGALVAEGTAEADRDGQVAHRWQSWSPEASFFHYATQDIGTSDARLEDAVRPAGQTAAEGTAATAADGPSHVLFTEYPDADRVLLPRPPAELTLPYGQVLYARRTHRDFTDDPVPLPTLALLLSTVFGPVDYIDSGKGALFRRTSPAGGSRQELDAYLGILNVTGLAPGMYHYNVREHSVELLSPGMDRDETARLGADQDWFGNVAFFVVLAAVIDRMSSKYGSPRCYRVSLLNAGHLGQTFALTATALGLGPAQTGAFSDTPLADRLGLDNIGHTPLYVLAAGIPHPDPQLAAPQATLDTFRTRPATKPRPDPQA</sequence>
<dbReference type="Pfam" id="PF00881">
    <property type="entry name" value="Nitroreductase"/>
    <property type="match status" value="1"/>
</dbReference>
<dbReference type="Proteomes" id="UP000006281">
    <property type="component" value="Chromosome"/>
</dbReference>
<dbReference type="InterPro" id="IPR000415">
    <property type="entry name" value="Nitroreductase-like"/>
</dbReference>
<dbReference type="AlphaFoldDB" id="K0K2I4"/>
<protein>
    <submittedName>
        <fullName evidence="2">Nitroreductase</fullName>
    </submittedName>
</protein>
<dbReference type="CDD" id="cd02142">
    <property type="entry name" value="McbC_SagB-like_oxidoreductase"/>
    <property type="match status" value="1"/>
</dbReference>
<dbReference type="PANTHER" id="PTHR43745:SF2">
    <property type="entry name" value="NITROREDUCTASE MJ1384-RELATED"/>
    <property type="match status" value="1"/>
</dbReference>
<proteinExistence type="predicted"/>
<dbReference type="STRING" id="1179773.BN6_34700"/>
<dbReference type="InterPro" id="IPR029479">
    <property type="entry name" value="Nitroreductase"/>
</dbReference>